<dbReference type="AlphaFoldDB" id="A0AAD5RFG8"/>
<name>A0AAD5RFG8_9PEZI</name>
<evidence type="ECO:0000313" key="1">
    <source>
        <dbReference type="EMBL" id="KAJ2891207.1"/>
    </source>
</evidence>
<accession>A0AAD5RFG8</accession>
<organism evidence="1 2">
    <name type="scientific">Zalerion maritima</name>
    <dbReference type="NCBI Taxonomy" id="339359"/>
    <lineage>
        <taxon>Eukaryota</taxon>
        <taxon>Fungi</taxon>
        <taxon>Dikarya</taxon>
        <taxon>Ascomycota</taxon>
        <taxon>Pezizomycotina</taxon>
        <taxon>Sordariomycetes</taxon>
        <taxon>Lulworthiomycetidae</taxon>
        <taxon>Lulworthiales</taxon>
        <taxon>Lulworthiaceae</taxon>
        <taxon>Zalerion</taxon>
    </lineage>
</organism>
<dbReference type="EMBL" id="JAKWBI020001175">
    <property type="protein sequence ID" value="KAJ2891207.1"/>
    <property type="molecule type" value="Genomic_DNA"/>
</dbReference>
<evidence type="ECO:0000313" key="2">
    <source>
        <dbReference type="Proteomes" id="UP001201980"/>
    </source>
</evidence>
<reference evidence="1" key="1">
    <citation type="submission" date="2022-07" db="EMBL/GenBank/DDBJ databases">
        <title>Draft genome sequence of Zalerion maritima ATCC 34329, a (micro)plastics degrading marine fungus.</title>
        <authorList>
            <person name="Paco A."/>
            <person name="Goncalves M.F.M."/>
            <person name="Rocha-Santos T.A.P."/>
            <person name="Alves A."/>
        </authorList>
    </citation>
    <scope>NUCLEOTIDE SEQUENCE</scope>
    <source>
        <strain evidence="1">ATCC 34329</strain>
    </source>
</reference>
<sequence>MPLFIYNFPSWSNHRQQAYFDRSRTLYNGLLDDDDQPLFSGEHITNPAAIFVRYSADKILGTNFENLTLRRAKITEIRNVDRADVHGHIFALTAGGLCAYEFQDGPPPPSLTCRALGRAAWRSPSLRGKVHVGARSRPGDCNVGFVGRKNPSADARHGLEDWVGVWQPACLPGERNIREDDHRQSLSLQRRDTPSQIDSPLTHMTHELSTVVTIPRIP</sequence>
<protein>
    <submittedName>
        <fullName evidence="1">Uncharacterized protein</fullName>
    </submittedName>
</protein>
<dbReference type="Proteomes" id="UP001201980">
    <property type="component" value="Unassembled WGS sequence"/>
</dbReference>
<proteinExistence type="predicted"/>
<gene>
    <name evidence="1" type="ORF">MKZ38_000734</name>
</gene>
<keyword evidence="2" id="KW-1185">Reference proteome</keyword>
<comment type="caution">
    <text evidence="1">The sequence shown here is derived from an EMBL/GenBank/DDBJ whole genome shotgun (WGS) entry which is preliminary data.</text>
</comment>